<proteinExistence type="inferred from homology"/>
<feature type="compositionally biased region" description="Low complexity" evidence="8">
    <location>
        <begin position="8"/>
        <end position="18"/>
    </location>
</feature>
<feature type="transmembrane region" description="Helical" evidence="7">
    <location>
        <begin position="92"/>
        <end position="111"/>
    </location>
</feature>
<evidence type="ECO:0000256" key="7">
    <source>
        <dbReference type="HAMAP-Rule" id="MF_00631"/>
    </source>
</evidence>
<comment type="similarity">
    <text evidence="7">Belongs to the CrgA family.</text>
</comment>
<dbReference type="EMBL" id="JAKNCJ010000001">
    <property type="protein sequence ID" value="MCL6422489.1"/>
    <property type="molecule type" value="Genomic_DNA"/>
</dbReference>
<comment type="function">
    <text evidence="7">Involved in cell division.</text>
</comment>
<keyword evidence="4 7" id="KW-1133">Transmembrane helix</keyword>
<feature type="transmembrane region" description="Helical" evidence="7">
    <location>
        <begin position="59"/>
        <end position="80"/>
    </location>
</feature>
<evidence type="ECO:0000256" key="3">
    <source>
        <dbReference type="ARBA" id="ARBA00022692"/>
    </source>
</evidence>
<evidence type="ECO:0000256" key="5">
    <source>
        <dbReference type="ARBA" id="ARBA00023136"/>
    </source>
</evidence>
<name>A0ABT0QXW2_9MICO</name>
<gene>
    <name evidence="7" type="primary">crgA</name>
    <name evidence="9" type="ORF">Bequi_03660</name>
</gene>
<evidence type="ECO:0000313" key="9">
    <source>
        <dbReference type="EMBL" id="MCL6422489.1"/>
    </source>
</evidence>
<keyword evidence="2 7" id="KW-0132">Cell division</keyword>
<keyword evidence="3 7" id="KW-0812">Transmembrane</keyword>
<evidence type="ECO:0000256" key="2">
    <source>
        <dbReference type="ARBA" id="ARBA00022618"/>
    </source>
</evidence>
<comment type="subcellular location">
    <subcellularLocation>
        <location evidence="7">Cell membrane</location>
        <topology evidence="7">Multi-pass membrane protein</topology>
    </subcellularLocation>
</comment>
<dbReference type="GO" id="GO:0051301">
    <property type="term" value="P:cell division"/>
    <property type="evidence" value="ECO:0007669"/>
    <property type="project" value="UniProtKB-KW"/>
</dbReference>
<feature type="compositionally biased region" description="Basic and acidic residues" evidence="8">
    <location>
        <begin position="20"/>
        <end position="42"/>
    </location>
</feature>
<evidence type="ECO:0000256" key="8">
    <source>
        <dbReference type="SAM" id="MobiDB-lite"/>
    </source>
</evidence>
<evidence type="ECO:0000256" key="1">
    <source>
        <dbReference type="ARBA" id="ARBA00022475"/>
    </source>
</evidence>
<evidence type="ECO:0000256" key="6">
    <source>
        <dbReference type="ARBA" id="ARBA00023306"/>
    </source>
</evidence>
<dbReference type="InterPro" id="IPR009619">
    <property type="entry name" value="CrgA"/>
</dbReference>
<sequence length="112" mass="12092">MAAKKQTTRAAASRSTATDPAREKAKDADVARRAAEAERESARTPGRRRSAASTESPSWLAPLAVTLLIIGLIYLMVYYLSTGQLPVPIGNWNLLVGFGIMAIGGITLMFWK</sequence>
<feature type="region of interest" description="Disordered" evidence="8">
    <location>
        <begin position="1"/>
        <end position="56"/>
    </location>
</feature>
<accession>A0ABT0QXW2</accession>
<organism evidence="9 10">
    <name type="scientific">Brachybacterium equifaecis</name>
    <dbReference type="NCBI Taxonomy" id="2910770"/>
    <lineage>
        <taxon>Bacteria</taxon>
        <taxon>Bacillati</taxon>
        <taxon>Actinomycetota</taxon>
        <taxon>Actinomycetes</taxon>
        <taxon>Micrococcales</taxon>
        <taxon>Dermabacteraceae</taxon>
        <taxon>Brachybacterium</taxon>
    </lineage>
</organism>
<evidence type="ECO:0000256" key="4">
    <source>
        <dbReference type="ARBA" id="ARBA00022989"/>
    </source>
</evidence>
<keyword evidence="1 7" id="KW-1003">Cell membrane</keyword>
<comment type="caution">
    <text evidence="9">The sequence shown here is derived from an EMBL/GenBank/DDBJ whole genome shotgun (WGS) entry which is preliminary data.</text>
</comment>
<dbReference type="HAMAP" id="MF_00631">
    <property type="entry name" value="CrgA"/>
    <property type="match status" value="1"/>
</dbReference>
<protein>
    <recommendedName>
        <fullName evidence="7">Cell division protein CrgA</fullName>
    </recommendedName>
</protein>
<evidence type="ECO:0000313" key="10">
    <source>
        <dbReference type="Proteomes" id="UP001203761"/>
    </source>
</evidence>
<keyword evidence="6 7" id="KW-0131">Cell cycle</keyword>
<dbReference type="Proteomes" id="UP001203761">
    <property type="component" value="Unassembled WGS sequence"/>
</dbReference>
<keyword evidence="5 7" id="KW-0472">Membrane</keyword>
<keyword evidence="10" id="KW-1185">Reference proteome</keyword>
<dbReference type="RefSeq" id="WP_249736586.1">
    <property type="nucleotide sequence ID" value="NZ_JAKNCJ010000001.1"/>
</dbReference>
<dbReference type="Pfam" id="PF06781">
    <property type="entry name" value="CrgA"/>
    <property type="match status" value="1"/>
</dbReference>
<reference evidence="9" key="1">
    <citation type="submission" date="2022-02" db="EMBL/GenBank/DDBJ databases">
        <authorList>
            <person name="Lee M."/>
            <person name="Kim S.-J."/>
            <person name="Jung M.-Y."/>
        </authorList>
    </citation>
    <scope>NUCLEOTIDE SEQUENCE</scope>
    <source>
        <strain evidence="9">JHP9</strain>
    </source>
</reference>